<dbReference type="eggNOG" id="KOG0504">
    <property type="taxonomic scope" value="Eukaryota"/>
</dbReference>
<dbReference type="Proteomes" id="UP000009022">
    <property type="component" value="Unassembled WGS sequence"/>
</dbReference>
<gene>
    <name evidence="4" type="ORF">TRIADDRAFT_7160</name>
</gene>
<evidence type="ECO:0000313" key="5">
    <source>
        <dbReference type="Proteomes" id="UP000009022"/>
    </source>
</evidence>
<dbReference type="STRING" id="10228.B3S7J4"/>
<dbReference type="InterPro" id="IPR002110">
    <property type="entry name" value="Ankyrin_rpt"/>
</dbReference>
<dbReference type="GeneID" id="6757481"/>
<evidence type="ECO:0000256" key="1">
    <source>
        <dbReference type="ARBA" id="ARBA00022737"/>
    </source>
</evidence>
<dbReference type="OMA" id="YCGHLNV"/>
<dbReference type="GO" id="GO:0005634">
    <property type="term" value="C:nucleus"/>
    <property type="evidence" value="ECO:0000318"/>
    <property type="project" value="GO_Central"/>
</dbReference>
<reference evidence="4 5" key="1">
    <citation type="journal article" date="2008" name="Nature">
        <title>The Trichoplax genome and the nature of placozoans.</title>
        <authorList>
            <person name="Srivastava M."/>
            <person name="Begovic E."/>
            <person name="Chapman J."/>
            <person name="Putnam N.H."/>
            <person name="Hellsten U."/>
            <person name="Kawashima T."/>
            <person name="Kuo A."/>
            <person name="Mitros T."/>
            <person name="Salamov A."/>
            <person name="Carpenter M.L."/>
            <person name="Signorovitch A.Y."/>
            <person name="Moreno M.A."/>
            <person name="Kamm K."/>
            <person name="Grimwood J."/>
            <person name="Schmutz J."/>
            <person name="Shapiro H."/>
            <person name="Grigoriev I.V."/>
            <person name="Buss L.W."/>
            <person name="Schierwater B."/>
            <person name="Dellaporta S.L."/>
            <person name="Rokhsar D.S."/>
        </authorList>
    </citation>
    <scope>NUCLEOTIDE SEQUENCE [LARGE SCALE GENOMIC DNA]</scope>
    <source>
        <strain evidence="4 5">Grell-BS-1999</strain>
    </source>
</reference>
<evidence type="ECO:0000256" key="3">
    <source>
        <dbReference type="PROSITE-ProRule" id="PRU00023"/>
    </source>
</evidence>
<organism evidence="4 5">
    <name type="scientific">Trichoplax adhaerens</name>
    <name type="common">Trichoplax reptans</name>
    <dbReference type="NCBI Taxonomy" id="10228"/>
    <lineage>
        <taxon>Eukaryota</taxon>
        <taxon>Metazoa</taxon>
        <taxon>Placozoa</taxon>
        <taxon>Uniplacotomia</taxon>
        <taxon>Trichoplacea</taxon>
        <taxon>Trichoplacidae</taxon>
        <taxon>Trichoplax</taxon>
    </lineage>
</organism>
<dbReference type="KEGG" id="tad:TRIADDRAFT_7160"/>
<keyword evidence="1" id="KW-0677">Repeat</keyword>
<dbReference type="SMART" id="SM00248">
    <property type="entry name" value="ANK"/>
    <property type="match status" value="4"/>
</dbReference>
<protein>
    <submittedName>
        <fullName evidence="4">Uncharacterized protein</fullName>
    </submittedName>
</protein>
<keyword evidence="2 3" id="KW-0040">ANK repeat</keyword>
<dbReference type="PROSITE" id="PS50297">
    <property type="entry name" value="ANK_REP_REGION"/>
    <property type="match status" value="2"/>
</dbReference>
<dbReference type="Pfam" id="PF12796">
    <property type="entry name" value="Ank_2"/>
    <property type="match status" value="1"/>
</dbReference>
<dbReference type="OrthoDB" id="70519at2759"/>
<evidence type="ECO:0000313" key="4">
    <source>
        <dbReference type="EMBL" id="EDV21208.1"/>
    </source>
</evidence>
<sequence length="159" mass="17499">CCATAHFGLTQTLDEMQFDRGIWASAVNGDLQRLKRFLAKGTDVNVTDKAGYTALHYASRHGHYEFCKTLLENNATVDCLTGSGKSTPLHRAAGQGHLKIINLLLKYSASCSLQDADGKNAAHKAAENGYKDIVYLLQKYNPNVLEVKDNKGKTPHDYL</sequence>
<dbReference type="PRINTS" id="PR01415">
    <property type="entry name" value="ANKYRIN"/>
</dbReference>
<dbReference type="EMBL" id="DS985254">
    <property type="protein sequence ID" value="EDV21208.1"/>
    <property type="molecule type" value="Genomic_DNA"/>
</dbReference>
<dbReference type="Gene3D" id="1.25.40.20">
    <property type="entry name" value="Ankyrin repeat-containing domain"/>
    <property type="match status" value="1"/>
</dbReference>
<feature type="non-terminal residue" evidence="4">
    <location>
        <position position="1"/>
    </location>
</feature>
<feature type="non-terminal residue" evidence="4">
    <location>
        <position position="159"/>
    </location>
</feature>
<dbReference type="PhylomeDB" id="B3S7J4"/>
<dbReference type="PANTHER" id="PTHR24171:SF9">
    <property type="entry name" value="ANKYRIN REPEAT DOMAIN-CONTAINING PROTEIN 39"/>
    <property type="match status" value="1"/>
</dbReference>
<dbReference type="SUPFAM" id="SSF48403">
    <property type="entry name" value="Ankyrin repeat"/>
    <property type="match status" value="1"/>
</dbReference>
<evidence type="ECO:0000256" key="2">
    <source>
        <dbReference type="ARBA" id="ARBA00023043"/>
    </source>
</evidence>
<keyword evidence="5" id="KW-1185">Reference proteome</keyword>
<dbReference type="InterPro" id="IPR036770">
    <property type="entry name" value="Ankyrin_rpt-contain_sf"/>
</dbReference>
<feature type="repeat" description="ANK" evidence="3">
    <location>
        <begin position="84"/>
        <end position="116"/>
    </location>
</feature>
<dbReference type="HOGENOM" id="CLU_000134_35_1_1"/>
<dbReference type="PROSITE" id="PS50088">
    <property type="entry name" value="ANK_REPEAT"/>
    <property type="match status" value="2"/>
</dbReference>
<dbReference type="AlphaFoldDB" id="B3S7J4"/>
<feature type="repeat" description="ANK" evidence="3">
    <location>
        <begin position="50"/>
        <end position="82"/>
    </location>
</feature>
<dbReference type="RefSeq" id="XP_002116175.1">
    <property type="nucleotide sequence ID" value="XM_002116139.1"/>
</dbReference>
<dbReference type="InParanoid" id="B3S7J4"/>
<dbReference type="PANTHER" id="PTHR24171">
    <property type="entry name" value="ANKYRIN REPEAT DOMAIN-CONTAINING PROTEIN 39-RELATED"/>
    <property type="match status" value="1"/>
</dbReference>
<name>B3S7J4_TRIAD</name>
<dbReference type="GO" id="GO:0005737">
    <property type="term" value="C:cytoplasm"/>
    <property type="evidence" value="ECO:0000318"/>
    <property type="project" value="GO_Central"/>
</dbReference>
<accession>B3S7J4</accession>
<proteinExistence type="predicted"/>
<dbReference type="CTD" id="6757481"/>